<sequence>MATTGGRLSAVTESLKIAATVRGRRLVGKLVEGSNILSFALDRIPNYPKPGDRLEAWAQDLEALATRLPKADHSFTPATRLAFTEAVAAIKHDLPLLSDQQVMARMASAMALARNAHTRLYLVRVRTQVRMLPIKVWWFSDGLRIVRTAPAYASLLGCRVTDIEGVDVRHARDIVAPAYAGNAGWVDYMSTYTLGSAELLSGYGITASPDRAVFGLADCAAPPRATLPAMPPAKTNSAVEAWWDLAPGMAVAGWPQVLGTATPPLYLRHPDKNYWQEYLSDSATLYVQYNRAAEIPDQSVAAFTKSVMAMFDAHPVKRFVLDLRLNTGGNQDIAKGLMETLAKRTQGMARFVITSRATFSAGISHAAYWRQFPDVKIVGELVGDSMDFWSEGGNLLLPNSGLAAHFANVPHSFSTAPCPPVNYCEEGSAPSLRPDVPTFLSWQQYIEKRDPSLEAIVGR</sequence>
<reference evidence="1 2" key="1">
    <citation type="submission" date="2019-07" db="EMBL/GenBank/DDBJ databases">
        <title>Full genome sequence of Sphingomonas sp. 4R-6-7(HKS19).</title>
        <authorList>
            <person name="Im W.-T."/>
        </authorList>
    </citation>
    <scope>NUCLEOTIDE SEQUENCE [LARGE SCALE GENOMIC DNA]</scope>
    <source>
        <strain evidence="1 2">HKS19</strain>
    </source>
</reference>
<keyword evidence="2" id="KW-1185">Reference proteome</keyword>
<proteinExistence type="predicted"/>
<name>A0A5B8LFC8_9SPHN</name>
<protein>
    <recommendedName>
        <fullName evidence="3">Tail specific protease domain-containing protein</fullName>
    </recommendedName>
</protein>
<evidence type="ECO:0000313" key="2">
    <source>
        <dbReference type="Proteomes" id="UP000315673"/>
    </source>
</evidence>
<organism evidence="1 2">
    <name type="scientific">Sphingomonas panacisoli</name>
    <dbReference type="NCBI Taxonomy" id="1813879"/>
    <lineage>
        <taxon>Bacteria</taxon>
        <taxon>Pseudomonadati</taxon>
        <taxon>Pseudomonadota</taxon>
        <taxon>Alphaproteobacteria</taxon>
        <taxon>Sphingomonadales</taxon>
        <taxon>Sphingomonadaceae</taxon>
        <taxon>Sphingomonas</taxon>
    </lineage>
</organism>
<dbReference type="Proteomes" id="UP000315673">
    <property type="component" value="Chromosome"/>
</dbReference>
<dbReference type="AlphaFoldDB" id="A0A5B8LFC8"/>
<evidence type="ECO:0008006" key="3">
    <source>
        <dbReference type="Google" id="ProtNLM"/>
    </source>
</evidence>
<dbReference type="OrthoDB" id="5480566at2"/>
<dbReference type="RefSeq" id="WP_146569991.1">
    <property type="nucleotide sequence ID" value="NZ_CP042306.1"/>
</dbReference>
<dbReference type="KEGG" id="spai:FPZ24_04945"/>
<dbReference type="InterPro" id="IPR029045">
    <property type="entry name" value="ClpP/crotonase-like_dom_sf"/>
</dbReference>
<dbReference type="EMBL" id="CP042306">
    <property type="protein sequence ID" value="QDZ06907.1"/>
    <property type="molecule type" value="Genomic_DNA"/>
</dbReference>
<evidence type="ECO:0000313" key="1">
    <source>
        <dbReference type="EMBL" id="QDZ06907.1"/>
    </source>
</evidence>
<gene>
    <name evidence="1" type="ORF">FPZ24_04945</name>
</gene>
<dbReference type="Gene3D" id="3.90.226.10">
    <property type="entry name" value="2-enoyl-CoA Hydratase, Chain A, domain 1"/>
    <property type="match status" value="1"/>
</dbReference>
<dbReference type="SUPFAM" id="SSF52096">
    <property type="entry name" value="ClpP/crotonase"/>
    <property type="match status" value="1"/>
</dbReference>
<accession>A0A5B8LFC8</accession>